<reference evidence="1 2" key="1">
    <citation type="submission" date="2024-03" db="EMBL/GenBank/DDBJ databases">
        <title>Aquirufa genome sequencing.</title>
        <authorList>
            <person name="Pitt A."/>
            <person name="Hahn M.W."/>
        </authorList>
    </citation>
    <scope>NUCLEOTIDE SEQUENCE [LARGE SCALE GENOMIC DNA]</scope>
    <source>
        <strain evidence="1 2">OSTEICH-129V</strain>
    </source>
</reference>
<keyword evidence="2" id="KW-1185">Reference proteome</keyword>
<protein>
    <submittedName>
        <fullName evidence="1">Uncharacterized protein</fullName>
    </submittedName>
</protein>
<gene>
    <name evidence="1" type="ORF">U0R10_10890</name>
</gene>
<comment type="caution">
    <text evidence="1">The sequence shown here is derived from an EMBL/GenBank/DDBJ whole genome shotgun (WGS) entry which is preliminary data.</text>
</comment>
<dbReference type="EMBL" id="JBBKXZ010000004">
    <property type="protein sequence ID" value="MFD3395126.1"/>
    <property type="molecule type" value="Genomic_DNA"/>
</dbReference>
<organism evidence="1 2">
    <name type="scientific">Aquirufa avitistagni</name>
    <dbReference type="NCBI Taxonomy" id="3104728"/>
    <lineage>
        <taxon>Bacteria</taxon>
        <taxon>Pseudomonadati</taxon>
        <taxon>Bacteroidota</taxon>
        <taxon>Cytophagia</taxon>
        <taxon>Cytophagales</taxon>
        <taxon>Flectobacillaceae</taxon>
        <taxon>Aquirufa</taxon>
    </lineage>
</organism>
<name>A0ABW6DE44_9BACT</name>
<proteinExistence type="predicted"/>
<accession>A0ABW6DE44</accession>
<evidence type="ECO:0000313" key="2">
    <source>
        <dbReference type="Proteomes" id="UP001598138"/>
    </source>
</evidence>
<dbReference type="Proteomes" id="UP001598138">
    <property type="component" value="Unassembled WGS sequence"/>
</dbReference>
<dbReference type="RefSeq" id="WP_377983999.1">
    <property type="nucleotide sequence ID" value="NZ_JBBKXZ010000004.1"/>
</dbReference>
<evidence type="ECO:0000313" key="1">
    <source>
        <dbReference type="EMBL" id="MFD3395126.1"/>
    </source>
</evidence>
<sequence>MAGNPTDFLLMACHITGVYDVNRNTTLEPDDYRLVQEWAESVAAAKIKGVIFHNNLSPKTCETYTNAYVSFVGIDYNPTFNPNVFRYFVYRDYLEKHALETRGVFVTDVSDVVLVNNPFEDQRFINQPSAIFCGDEDKPLHNEWMRDHAAHLREQIAEYAAYENRFGQDTLLNCGIMGGHTSVFMGFLEKLCALHERYNANNKTAYTGDMGAFNYLARTQYTDQIISGPPVNTVFKLYETERTDCWFRHK</sequence>